<evidence type="ECO:0000313" key="6">
    <source>
        <dbReference type="EMBL" id="TGY32856.1"/>
    </source>
</evidence>
<evidence type="ECO:0000256" key="4">
    <source>
        <dbReference type="SAM" id="Phobius"/>
    </source>
</evidence>
<accession>A0A4S2CWE3</accession>
<dbReference type="SUPFAM" id="SSF55073">
    <property type="entry name" value="Nucleotide cyclase"/>
    <property type="match status" value="1"/>
</dbReference>
<dbReference type="Pfam" id="PF00990">
    <property type="entry name" value="GGDEF"/>
    <property type="match status" value="1"/>
</dbReference>
<dbReference type="EMBL" id="SRYW01000013">
    <property type="protein sequence ID" value="TGY32856.1"/>
    <property type="molecule type" value="Genomic_DNA"/>
</dbReference>
<dbReference type="Gene3D" id="3.30.70.270">
    <property type="match status" value="1"/>
</dbReference>
<feature type="transmembrane region" description="Helical" evidence="4">
    <location>
        <begin position="191"/>
        <end position="211"/>
    </location>
</feature>
<keyword evidence="4" id="KW-0812">Transmembrane</keyword>
<reference evidence="6 7" key="1">
    <citation type="submission" date="2019-04" db="EMBL/GenBank/DDBJ databases">
        <title>Microbes associate with the intestines of laboratory mice.</title>
        <authorList>
            <person name="Navarre W."/>
            <person name="Wong E."/>
            <person name="Huang K."/>
            <person name="Tropini C."/>
            <person name="Ng K."/>
            <person name="Yu B."/>
        </authorList>
    </citation>
    <scope>NUCLEOTIDE SEQUENCE [LARGE SCALE GENOMIC DNA]</scope>
    <source>
        <strain evidence="6 7">NM62_B4-13</strain>
    </source>
</reference>
<dbReference type="AlphaFoldDB" id="A0A4S2CWE3"/>
<feature type="transmembrane region" description="Helical" evidence="4">
    <location>
        <begin position="96"/>
        <end position="117"/>
    </location>
</feature>
<feature type="domain" description="GGDEF" evidence="5">
    <location>
        <begin position="252"/>
        <end position="385"/>
    </location>
</feature>
<evidence type="ECO:0000313" key="7">
    <source>
        <dbReference type="Proteomes" id="UP000306631"/>
    </source>
</evidence>
<dbReference type="Proteomes" id="UP000306631">
    <property type="component" value="Unassembled WGS sequence"/>
</dbReference>
<dbReference type="InterPro" id="IPR043128">
    <property type="entry name" value="Rev_trsase/Diguanyl_cyclase"/>
</dbReference>
<feature type="transmembrane region" description="Helical" evidence="4">
    <location>
        <begin position="41"/>
        <end position="59"/>
    </location>
</feature>
<dbReference type="EC" id="2.7.7.65" evidence="2"/>
<dbReference type="RefSeq" id="WP_136006046.1">
    <property type="nucleotide sequence ID" value="NZ_SRYW01000013.1"/>
</dbReference>
<sequence>MSLDFPTVAIIGYLLCVGIAIGFSLMLVVLRGQPVLRLWTLSLWLLAVSVTLLGLRAQLPQVPAILLGNATIAASGVLMLCGVARHLDYRLPLWQPLALAALFMAGIAVFLIPFPSLAIRLDVFSLFAVLLNGWMAWLLLRRAPDAQRTSCRLAAAVFATEGAVYLVRLFLPVAPDAGEDILRTGSPMFLTYIAGVMLELARCFALVLLLVERMLVDLRRLARTDGLTGLLNRSAVLADGSALQAACRQQQRPLALLLLDVDHFKQVNDRWGHLAGDRVLRNVAGVLATAVADRPHLLGRYGGEEFVLLLPDATPQQALAWANRLRDRLQAAPASVGSTAVPVTASIGVAADPGQGDLAGLLAAADAALYQAKAEGRDRAVGARADGEACPVAVAAGAASV</sequence>
<comment type="caution">
    <text evidence="6">The sequence shown here is derived from an EMBL/GenBank/DDBJ whole genome shotgun (WGS) entry which is preliminary data.</text>
</comment>
<dbReference type="PANTHER" id="PTHR45138:SF9">
    <property type="entry name" value="DIGUANYLATE CYCLASE DGCM-RELATED"/>
    <property type="match status" value="1"/>
</dbReference>
<feature type="transmembrane region" description="Helical" evidence="4">
    <location>
        <begin position="65"/>
        <end position="84"/>
    </location>
</feature>
<feature type="transmembrane region" description="Helical" evidence="4">
    <location>
        <begin position="123"/>
        <end position="140"/>
    </location>
</feature>
<dbReference type="GO" id="GO:0052621">
    <property type="term" value="F:diguanylate cyclase activity"/>
    <property type="evidence" value="ECO:0007669"/>
    <property type="project" value="UniProtKB-EC"/>
</dbReference>
<dbReference type="NCBIfam" id="TIGR00254">
    <property type="entry name" value="GGDEF"/>
    <property type="match status" value="1"/>
</dbReference>
<dbReference type="InterPro" id="IPR029787">
    <property type="entry name" value="Nucleotide_cyclase"/>
</dbReference>
<dbReference type="PROSITE" id="PS50887">
    <property type="entry name" value="GGDEF"/>
    <property type="match status" value="1"/>
</dbReference>
<organism evidence="6 7">
    <name type="scientific">Stenotrophomonas maltophilia</name>
    <name type="common">Pseudomonas maltophilia</name>
    <name type="synonym">Xanthomonas maltophilia</name>
    <dbReference type="NCBI Taxonomy" id="40324"/>
    <lineage>
        <taxon>Bacteria</taxon>
        <taxon>Pseudomonadati</taxon>
        <taxon>Pseudomonadota</taxon>
        <taxon>Gammaproteobacteria</taxon>
        <taxon>Lysobacterales</taxon>
        <taxon>Lysobacteraceae</taxon>
        <taxon>Stenotrophomonas</taxon>
        <taxon>Stenotrophomonas maltophilia group</taxon>
    </lineage>
</organism>
<keyword evidence="4" id="KW-0472">Membrane</keyword>
<evidence type="ECO:0000256" key="3">
    <source>
        <dbReference type="ARBA" id="ARBA00034247"/>
    </source>
</evidence>
<dbReference type="OrthoDB" id="9803824at2"/>
<comment type="cofactor">
    <cofactor evidence="1">
        <name>Mg(2+)</name>
        <dbReference type="ChEBI" id="CHEBI:18420"/>
    </cofactor>
</comment>
<dbReference type="FunFam" id="3.30.70.270:FF:000001">
    <property type="entry name" value="Diguanylate cyclase domain protein"/>
    <property type="match status" value="1"/>
</dbReference>
<protein>
    <recommendedName>
        <fullName evidence="2">diguanylate cyclase</fullName>
        <ecNumber evidence="2">2.7.7.65</ecNumber>
    </recommendedName>
</protein>
<feature type="transmembrane region" description="Helical" evidence="4">
    <location>
        <begin position="152"/>
        <end position="171"/>
    </location>
</feature>
<dbReference type="InterPro" id="IPR000160">
    <property type="entry name" value="GGDEF_dom"/>
</dbReference>
<evidence type="ECO:0000256" key="1">
    <source>
        <dbReference type="ARBA" id="ARBA00001946"/>
    </source>
</evidence>
<dbReference type="InterPro" id="IPR050469">
    <property type="entry name" value="Diguanylate_Cyclase"/>
</dbReference>
<dbReference type="PANTHER" id="PTHR45138">
    <property type="entry name" value="REGULATORY COMPONENTS OF SENSORY TRANSDUCTION SYSTEM"/>
    <property type="match status" value="1"/>
</dbReference>
<evidence type="ECO:0000259" key="5">
    <source>
        <dbReference type="PROSITE" id="PS50887"/>
    </source>
</evidence>
<dbReference type="SMART" id="SM00267">
    <property type="entry name" value="GGDEF"/>
    <property type="match status" value="1"/>
</dbReference>
<comment type="catalytic activity">
    <reaction evidence="3">
        <text>2 GTP = 3',3'-c-di-GMP + 2 diphosphate</text>
        <dbReference type="Rhea" id="RHEA:24898"/>
        <dbReference type="ChEBI" id="CHEBI:33019"/>
        <dbReference type="ChEBI" id="CHEBI:37565"/>
        <dbReference type="ChEBI" id="CHEBI:58805"/>
        <dbReference type="EC" id="2.7.7.65"/>
    </reaction>
</comment>
<keyword evidence="4" id="KW-1133">Transmembrane helix</keyword>
<proteinExistence type="predicted"/>
<feature type="transmembrane region" description="Helical" evidence="4">
    <location>
        <begin position="6"/>
        <end position="29"/>
    </location>
</feature>
<evidence type="ECO:0000256" key="2">
    <source>
        <dbReference type="ARBA" id="ARBA00012528"/>
    </source>
</evidence>
<name>A0A4S2CWE3_STEMA</name>
<dbReference type="CDD" id="cd01949">
    <property type="entry name" value="GGDEF"/>
    <property type="match status" value="1"/>
</dbReference>
<gene>
    <name evidence="6" type="ORF">E5352_14465</name>
</gene>